<comment type="caution">
    <text evidence="3">The sequence shown here is derived from an EMBL/GenBank/DDBJ whole genome shotgun (WGS) entry which is preliminary data.</text>
</comment>
<keyword evidence="4" id="KW-1185">Reference proteome</keyword>
<feature type="transmembrane region" description="Helical" evidence="1">
    <location>
        <begin position="92"/>
        <end position="110"/>
    </location>
</feature>
<proteinExistence type="predicted"/>
<feature type="transmembrane region" description="Helical" evidence="1">
    <location>
        <begin position="140"/>
        <end position="159"/>
    </location>
</feature>
<dbReference type="EMBL" id="JBHSFV010000006">
    <property type="protein sequence ID" value="MFC4634507.1"/>
    <property type="molecule type" value="Genomic_DNA"/>
</dbReference>
<evidence type="ECO:0000313" key="4">
    <source>
        <dbReference type="Proteomes" id="UP001596043"/>
    </source>
</evidence>
<reference evidence="4" key="1">
    <citation type="journal article" date="2019" name="Int. J. Syst. Evol. Microbiol.">
        <title>The Global Catalogue of Microorganisms (GCM) 10K type strain sequencing project: providing services to taxonomists for standard genome sequencing and annotation.</title>
        <authorList>
            <consortium name="The Broad Institute Genomics Platform"/>
            <consortium name="The Broad Institute Genome Sequencing Center for Infectious Disease"/>
            <person name="Wu L."/>
            <person name="Ma J."/>
        </authorList>
    </citation>
    <scope>NUCLEOTIDE SEQUENCE [LARGE SCALE GENOMIC DNA]</scope>
    <source>
        <strain evidence="4">YJ-61-S</strain>
    </source>
</reference>
<accession>A0ABV9HWG6</accession>
<feature type="transmembrane region" description="Helical" evidence="1">
    <location>
        <begin position="57"/>
        <end position="80"/>
    </location>
</feature>
<keyword evidence="1" id="KW-0812">Transmembrane</keyword>
<feature type="transmembrane region" description="Helical" evidence="1">
    <location>
        <begin position="291"/>
        <end position="308"/>
    </location>
</feature>
<organism evidence="3 4">
    <name type="scientific">Dokdonia ponticola</name>
    <dbReference type="NCBI Taxonomy" id="2041041"/>
    <lineage>
        <taxon>Bacteria</taxon>
        <taxon>Pseudomonadati</taxon>
        <taxon>Bacteroidota</taxon>
        <taxon>Flavobacteriia</taxon>
        <taxon>Flavobacteriales</taxon>
        <taxon>Flavobacteriaceae</taxon>
        <taxon>Dokdonia</taxon>
    </lineage>
</organism>
<dbReference type="InterPro" id="IPR007349">
    <property type="entry name" value="DUF418"/>
</dbReference>
<keyword evidence="1" id="KW-0472">Membrane</keyword>
<evidence type="ECO:0000313" key="3">
    <source>
        <dbReference type="EMBL" id="MFC4634507.1"/>
    </source>
</evidence>
<feature type="transmembrane region" description="Helical" evidence="1">
    <location>
        <begin position="328"/>
        <end position="347"/>
    </location>
</feature>
<gene>
    <name evidence="3" type="ORF">ACFO3O_11350</name>
</gene>
<feature type="transmembrane region" description="Helical" evidence="1">
    <location>
        <begin position="353"/>
        <end position="372"/>
    </location>
</feature>
<dbReference type="PANTHER" id="PTHR30590:SF2">
    <property type="entry name" value="INNER MEMBRANE PROTEIN"/>
    <property type="match status" value="1"/>
</dbReference>
<dbReference type="PANTHER" id="PTHR30590">
    <property type="entry name" value="INNER MEMBRANE PROTEIN"/>
    <property type="match status" value="1"/>
</dbReference>
<keyword evidence="1" id="KW-1133">Transmembrane helix</keyword>
<dbReference type="RefSeq" id="WP_379978831.1">
    <property type="nucleotide sequence ID" value="NZ_JBHSFV010000006.1"/>
</dbReference>
<feature type="domain" description="DUF418" evidence="2">
    <location>
        <begin position="231"/>
        <end position="395"/>
    </location>
</feature>
<dbReference type="InterPro" id="IPR052529">
    <property type="entry name" value="Bact_Transport_Assoc"/>
</dbReference>
<dbReference type="Pfam" id="PF04235">
    <property type="entry name" value="DUF418"/>
    <property type="match status" value="1"/>
</dbReference>
<name>A0ABV9HWG6_9FLAO</name>
<protein>
    <submittedName>
        <fullName evidence="3">DUF418 domain-containing protein</fullName>
    </submittedName>
</protein>
<feature type="transmembrane region" description="Helical" evidence="1">
    <location>
        <begin position="116"/>
        <end position="133"/>
    </location>
</feature>
<feature type="transmembrane region" description="Helical" evidence="1">
    <location>
        <begin position="209"/>
        <end position="230"/>
    </location>
</feature>
<evidence type="ECO:0000259" key="2">
    <source>
        <dbReference type="Pfam" id="PF04235"/>
    </source>
</evidence>
<sequence>MTTSTSPRIEIIDALRGFALAGILICHLVEQYLGAGAPQSHAEAVSVGLSDQIIEGFIGIFMRGKFLALFSFLFGLSFFIQMDNGAKKGTAFGGRFLWRLLLLLIIGYVHSLFYRGDILTIYAMLGILLIPFFRLSNTWVLGISALLFLGLGRYIIFYFTQGDHLFLEVNPMDMESTHVSDYYNILKNGSLWDVFATNSWEGHLDKMNFQYGFFGRGYFTFAFFLVGLYVGRSGFFKRFRENQKFTKKVLIGSLILFVISLGITAGAFISMGTEVNMNSWVAMIGLSGYDLNNASMTLIYLVLFVMLYRKVRPEKWLVKLAPYGRMALTNYILQSIIGTLLLYGWGFGFLGEISNTVTFLMAIALIILQVWVSKIWLRHFAYGPIEWLWRSLTFFKVFPMRKKKS</sequence>
<feature type="transmembrane region" description="Helical" evidence="1">
    <location>
        <begin position="250"/>
        <end position="271"/>
    </location>
</feature>
<dbReference type="Proteomes" id="UP001596043">
    <property type="component" value="Unassembled WGS sequence"/>
</dbReference>
<evidence type="ECO:0000256" key="1">
    <source>
        <dbReference type="SAM" id="Phobius"/>
    </source>
</evidence>